<feature type="transmembrane region" description="Helical" evidence="1">
    <location>
        <begin position="32"/>
        <end position="50"/>
    </location>
</feature>
<accession>A0A1Y4MPT1</accession>
<dbReference type="RefSeq" id="WP_087299962.1">
    <property type="nucleotide sequence ID" value="NZ_NFKP01000003.1"/>
</dbReference>
<name>A0A1Y4MPT1_9FIRM</name>
<comment type="caution">
    <text evidence="2">The sequence shown here is derived from an EMBL/GenBank/DDBJ whole genome shotgun (WGS) entry which is preliminary data.</text>
</comment>
<protein>
    <submittedName>
        <fullName evidence="2">Uncharacterized protein</fullName>
    </submittedName>
</protein>
<proteinExistence type="predicted"/>
<reference evidence="3" key="1">
    <citation type="submission" date="2017-04" db="EMBL/GenBank/DDBJ databases">
        <title>Function of individual gut microbiota members based on whole genome sequencing of pure cultures obtained from chicken caecum.</title>
        <authorList>
            <person name="Medvecky M."/>
            <person name="Cejkova D."/>
            <person name="Polansky O."/>
            <person name="Karasova D."/>
            <person name="Kubasova T."/>
            <person name="Cizek A."/>
            <person name="Rychlik I."/>
        </authorList>
    </citation>
    <scope>NUCLEOTIDE SEQUENCE [LARGE SCALE GENOMIC DNA]</scope>
    <source>
        <strain evidence="3">An175</strain>
    </source>
</reference>
<dbReference type="EMBL" id="NFKP01000003">
    <property type="protein sequence ID" value="OUP70727.1"/>
    <property type="molecule type" value="Genomic_DNA"/>
</dbReference>
<feature type="transmembrane region" description="Helical" evidence="1">
    <location>
        <begin position="196"/>
        <end position="224"/>
    </location>
</feature>
<feature type="transmembrane region" description="Helical" evidence="1">
    <location>
        <begin position="278"/>
        <end position="304"/>
    </location>
</feature>
<feature type="transmembrane region" description="Helical" evidence="1">
    <location>
        <begin position="110"/>
        <end position="128"/>
    </location>
</feature>
<evidence type="ECO:0000256" key="1">
    <source>
        <dbReference type="SAM" id="Phobius"/>
    </source>
</evidence>
<feature type="transmembrane region" description="Helical" evidence="1">
    <location>
        <begin position="70"/>
        <end position="90"/>
    </location>
</feature>
<keyword evidence="1" id="KW-1133">Transmembrane helix</keyword>
<dbReference type="Proteomes" id="UP000196386">
    <property type="component" value="Unassembled WGS sequence"/>
</dbReference>
<feature type="transmembrane region" description="Helical" evidence="1">
    <location>
        <begin position="7"/>
        <end position="26"/>
    </location>
</feature>
<keyword evidence="1" id="KW-0812">Transmembrane</keyword>
<keyword evidence="1" id="KW-0472">Membrane</keyword>
<organism evidence="2 3">
    <name type="scientific">Anaerotruncus colihominis</name>
    <dbReference type="NCBI Taxonomy" id="169435"/>
    <lineage>
        <taxon>Bacteria</taxon>
        <taxon>Bacillati</taxon>
        <taxon>Bacillota</taxon>
        <taxon>Clostridia</taxon>
        <taxon>Eubacteriales</taxon>
        <taxon>Oscillospiraceae</taxon>
        <taxon>Anaerotruncus</taxon>
    </lineage>
</organism>
<evidence type="ECO:0000313" key="3">
    <source>
        <dbReference type="Proteomes" id="UP000196386"/>
    </source>
</evidence>
<gene>
    <name evidence="2" type="ORF">B5F11_04580</name>
</gene>
<dbReference type="AlphaFoldDB" id="A0A1Y4MPT1"/>
<evidence type="ECO:0000313" key="2">
    <source>
        <dbReference type="EMBL" id="OUP70727.1"/>
    </source>
</evidence>
<sequence length="399" mass="44402">MYKVIKIMLISLISLALLLLVVTAILTKPLPLFANAVAIAAYIIFINFNLAYGTSKDMLDSSQNRKLHGIYFWIFVRLSRVGYAIKQLTLLLTSYLTKLKVFSGRYSKRFIAPVAQILLASLAVFSITKLQTNGTVVIELLTSKLLHPMSISVTGDGILGNTADNAVDIILRFVDQLQLCTDVIHSCGQYGCGPAVIILHVLITLILLLLLYLFTYATIFGLLYGSLLPLRVKTESDETGSINTRIGQLQADLEETALSPLEAFSSIHVVYLKHESTIVIIVLASLLISSVLIINDSFVATGILDLISPVSDIVKVLINFALSLVAALFIQSAAENIVERLPDTIKNRIYRLSNDLREKSEGILRGRIPDKYQEPDELDLEDAWVFRRMFGYDRRNSHR</sequence>